<dbReference type="Gene3D" id="2.70.70.10">
    <property type="entry name" value="Glucose Permease (Domain IIA)"/>
    <property type="match status" value="1"/>
</dbReference>
<dbReference type="SUPFAM" id="SSF51261">
    <property type="entry name" value="Duplicated hybrid motif"/>
    <property type="match status" value="1"/>
</dbReference>
<dbReference type="Gene3D" id="6.10.250.3150">
    <property type="match status" value="1"/>
</dbReference>
<dbReference type="RefSeq" id="WP_353948378.1">
    <property type="nucleotide sequence ID" value="NZ_CP159510.1"/>
</dbReference>
<evidence type="ECO:0000259" key="4">
    <source>
        <dbReference type="Pfam" id="PF01551"/>
    </source>
</evidence>
<evidence type="ECO:0000259" key="5">
    <source>
        <dbReference type="Pfam" id="PF24568"/>
    </source>
</evidence>
<dbReference type="EMBL" id="CP159510">
    <property type="protein sequence ID" value="XCJ17061.1"/>
    <property type="molecule type" value="Genomic_DNA"/>
</dbReference>
<feature type="domain" description="M23ase beta-sheet core" evidence="4">
    <location>
        <begin position="277"/>
        <end position="367"/>
    </location>
</feature>
<dbReference type="InterPro" id="IPR011055">
    <property type="entry name" value="Dup_hybrid_motif"/>
</dbReference>
<dbReference type="Pfam" id="PF24568">
    <property type="entry name" value="CC_PcsB"/>
    <property type="match status" value="1"/>
</dbReference>
<feature type="coiled-coil region" evidence="2">
    <location>
        <begin position="174"/>
        <end position="226"/>
    </location>
</feature>
<protein>
    <submittedName>
        <fullName evidence="6">Peptidoglycan DD-metalloendopeptidase family protein</fullName>
    </submittedName>
</protein>
<dbReference type="AlphaFoldDB" id="A0AAU8IGJ1"/>
<evidence type="ECO:0000256" key="1">
    <source>
        <dbReference type="ARBA" id="ARBA00022729"/>
    </source>
</evidence>
<sequence length="386" mass="43814">MKRNYLHVTMTLGMVLSLTLGFNAYNAQAASDRQTDIKQNLSNNPQLTNNNKQQDVVVKRIKAIEKRIETLQKNVMDKQSKLDESQEKSRWLNKEINRLTRQINAREKLLKKRLRSIYINGGAISYLDVLLGAESFGNFLDRLFALKVIYENDQKLLTAQENDKKHQVFKRISLIKEQRKLQNGLADLRKLERDLFNEKEDQRRELALLRKEASKIKEKEMNKKEETEIAKAQTSEVNKQMPSIEIKKLSVSRSVFINPTKGYISSGFGKRSFDNSFHPGIDIANIDGTPVKASADGVVFKAYKSSSYGNTVILSHRINGKLYTTVYAHLNAYNVSAGERVAQGQVIGGMGNTGESFGSHLHFELYIGPWTPPPHKGAVNPVNYIQ</sequence>
<proteinExistence type="predicted"/>
<dbReference type="InterPro" id="IPR050570">
    <property type="entry name" value="Cell_wall_metabolism_enzyme"/>
</dbReference>
<evidence type="ECO:0000313" key="6">
    <source>
        <dbReference type="EMBL" id="XCJ17061.1"/>
    </source>
</evidence>
<dbReference type="InterPro" id="IPR016047">
    <property type="entry name" value="M23ase_b-sheet_dom"/>
</dbReference>
<feature type="coiled-coil region" evidence="2">
    <location>
        <begin position="61"/>
        <end position="102"/>
    </location>
</feature>
<evidence type="ECO:0000256" key="3">
    <source>
        <dbReference type="SAM" id="SignalP"/>
    </source>
</evidence>
<dbReference type="PANTHER" id="PTHR21666:SF270">
    <property type="entry name" value="MUREIN HYDROLASE ACTIVATOR ENVC"/>
    <property type="match status" value="1"/>
</dbReference>
<feature type="chain" id="PRO_5043470800" evidence="3">
    <location>
        <begin position="30"/>
        <end position="386"/>
    </location>
</feature>
<dbReference type="CDD" id="cd12797">
    <property type="entry name" value="M23_peptidase"/>
    <property type="match status" value="1"/>
</dbReference>
<keyword evidence="2" id="KW-0175">Coiled coil</keyword>
<dbReference type="GO" id="GO:0004222">
    <property type="term" value="F:metalloendopeptidase activity"/>
    <property type="evidence" value="ECO:0007669"/>
    <property type="project" value="TreeGrafter"/>
</dbReference>
<evidence type="ECO:0000256" key="2">
    <source>
        <dbReference type="SAM" id="Coils"/>
    </source>
</evidence>
<name>A0AAU8IGJ1_9BACL</name>
<dbReference type="InterPro" id="IPR057309">
    <property type="entry name" value="PcsB_CC"/>
</dbReference>
<dbReference type="Pfam" id="PF01551">
    <property type="entry name" value="Peptidase_M23"/>
    <property type="match status" value="1"/>
</dbReference>
<gene>
    <name evidence="6" type="ORF">ABNN70_00450</name>
</gene>
<feature type="signal peptide" evidence="3">
    <location>
        <begin position="1"/>
        <end position="29"/>
    </location>
</feature>
<keyword evidence="1 3" id="KW-0732">Signal</keyword>
<feature type="domain" description="Peptidoglycan hydrolase PcsB coiled-coil" evidence="5">
    <location>
        <begin position="96"/>
        <end position="166"/>
    </location>
</feature>
<dbReference type="PANTHER" id="PTHR21666">
    <property type="entry name" value="PEPTIDASE-RELATED"/>
    <property type="match status" value="1"/>
</dbReference>
<accession>A0AAU8IGJ1</accession>
<organism evidence="6">
    <name type="scientific">Sporolactobacillus sp. Y61</name>
    <dbReference type="NCBI Taxonomy" id="3160863"/>
    <lineage>
        <taxon>Bacteria</taxon>
        <taxon>Bacillati</taxon>
        <taxon>Bacillota</taxon>
        <taxon>Bacilli</taxon>
        <taxon>Bacillales</taxon>
        <taxon>Sporolactobacillaceae</taxon>
        <taxon>Sporolactobacillus</taxon>
    </lineage>
</organism>
<reference evidence="6" key="1">
    <citation type="submission" date="2024-06" db="EMBL/GenBank/DDBJ databases">
        <authorList>
            <person name="Fan A."/>
            <person name="Zhang F.Y."/>
            <person name="Zhang L."/>
        </authorList>
    </citation>
    <scope>NUCLEOTIDE SEQUENCE</scope>
    <source>
        <strain evidence="6">Y61</strain>
    </source>
</reference>